<dbReference type="GO" id="GO:0016020">
    <property type="term" value="C:membrane"/>
    <property type="evidence" value="ECO:0007669"/>
    <property type="project" value="InterPro"/>
</dbReference>
<dbReference type="EMBL" id="CP058608">
    <property type="protein sequence ID" value="QLG73048.1"/>
    <property type="molecule type" value="Genomic_DNA"/>
</dbReference>
<dbReference type="AlphaFoldDB" id="A0A7H9B322"/>
<keyword evidence="1" id="KW-1133">Transmembrane helix</keyword>
<dbReference type="PANTHER" id="PTHR21329:SF3">
    <property type="entry name" value="PHOSPHATIDYLINOSITOL N-ACETYLGLUCOSAMINYLTRANSFERASE SUBUNIT Q"/>
    <property type="match status" value="1"/>
</dbReference>
<keyword evidence="3" id="KW-1185">Reference proteome</keyword>
<sequence length="610" mass="71104">MVVYIFWPKHLKSKELHLNDDNMCAISICLQSTDHIVLDIVPRRLLEKEALSAPYSIIGTKNSGEANWKFGEANDYCTIEFYVPNLKVLQFFSLEPIPLTQLGNAANTTVKKADYKNFEKLCNHPRYQSHDDRLRRNLSLLNLFDSHHESFVKRYHSLHIKSVNVSARLGTMMRKKCRSSSLRNIVSTFTVHLVVNMVKVAYSVSSFLNWRYTQLVNISVLAQQIDLRAQQICYFPVQYLLINEHHSIGKTPPKIEFSSEDSSQWKEELPCKYYPDYIRFYNTVWLILNDISFGMIVGSLVYDHADQISMHLHRAIGFSLYHFPKAITISLSNNPLGIKLNHELAKFFSELFLWVIEFSNVLFVGPMIEINNLKCFLRVVSQLGCVFGGTFALSIIVDYFAILTFHIYTFHRISSKLYHWQLVILLSLFHLFRGKKNNILRNRIDHNYFKLDQLLLGTIFFIILVFLLPTVLMFYLFFTTLRMVTIDVEIFLESIIALLNHFPLFALLLRLKDPKRIPGGITMNELGPGRLDLKSKPIKISEMFKPFVLLMEQMKDIYFSSKTSRQIFLGLPFVTHRRKLYQILYSSLPSTPIDIRTFRNKLSPHIKKKD</sequence>
<dbReference type="GO" id="GO:0005783">
    <property type="term" value="C:endoplasmic reticulum"/>
    <property type="evidence" value="ECO:0007669"/>
    <property type="project" value="TreeGrafter"/>
</dbReference>
<feature type="transmembrane region" description="Helical" evidence="1">
    <location>
        <begin position="490"/>
        <end position="509"/>
    </location>
</feature>
<evidence type="ECO:0000313" key="2">
    <source>
        <dbReference type="EMBL" id="QLG73048.1"/>
    </source>
</evidence>
<feature type="transmembrane region" description="Helical" evidence="1">
    <location>
        <begin position="283"/>
        <end position="302"/>
    </location>
</feature>
<dbReference type="GeneID" id="59236790"/>
<name>A0A7H9B322_ZYGMR</name>
<dbReference type="Pfam" id="PF05024">
    <property type="entry name" value="Gpi1"/>
    <property type="match status" value="1"/>
</dbReference>
<keyword evidence="1" id="KW-0472">Membrane</keyword>
<dbReference type="OrthoDB" id="70250at2759"/>
<feature type="transmembrane region" description="Helical" evidence="1">
    <location>
        <begin position="383"/>
        <end position="405"/>
    </location>
</feature>
<accession>A0A7H9B322</accession>
<protein>
    <recommendedName>
        <fullName evidence="4">Phosphatidylinositol N-acetylglucosaminyltransferase subunit GPI1</fullName>
    </recommendedName>
</protein>
<dbReference type="Proteomes" id="UP000509704">
    <property type="component" value="Chromosome 5"/>
</dbReference>
<gene>
    <name evidence="2" type="ORF">HG535_0E01320</name>
</gene>
<dbReference type="KEGG" id="zmk:HG535_0E01320"/>
<keyword evidence="1" id="KW-0812">Transmembrane</keyword>
<feature type="transmembrane region" description="Helical" evidence="1">
    <location>
        <begin position="351"/>
        <end position="371"/>
    </location>
</feature>
<dbReference type="RefSeq" id="XP_037144775.1">
    <property type="nucleotide sequence ID" value="XM_037288880.1"/>
</dbReference>
<feature type="transmembrane region" description="Helical" evidence="1">
    <location>
        <begin position="454"/>
        <end position="478"/>
    </location>
</feature>
<dbReference type="PANTHER" id="PTHR21329">
    <property type="entry name" value="PHOSPHATIDYLINOSITOL N-ACETYLGLUCOSAMINYLTRANSFERASE SUBUNIT Q-RELATED"/>
    <property type="match status" value="1"/>
</dbReference>
<feature type="transmembrane region" description="Helical" evidence="1">
    <location>
        <begin position="417"/>
        <end position="433"/>
    </location>
</feature>
<organism evidence="2 3">
    <name type="scientific">Zygotorulaspora mrakii</name>
    <name type="common">Zygosaccharomyces mrakii</name>
    <dbReference type="NCBI Taxonomy" id="42260"/>
    <lineage>
        <taxon>Eukaryota</taxon>
        <taxon>Fungi</taxon>
        <taxon>Dikarya</taxon>
        <taxon>Ascomycota</taxon>
        <taxon>Saccharomycotina</taxon>
        <taxon>Saccharomycetes</taxon>
        <taxon>Saccharomycetales</taxon>
        <taxon>Saccharomycetaceae</taxon>
        <taxon>Zygotorulaspora</taxon>
    </lineage>
</organism>
<evidence type="ECO:0008006" key="4">
    <source>
        <dbReference type="Google" id="ProtNLM"/>
    </source>
</evidence>
<dbReference type="InterPro" id="IPR007720">
    <property type="entry name" value="PigQ/GPI1"/>
</dbReference>
<reference evidence="2 3" key="1">
    <citation type="submission" date="2020-07" db="EMBL/GenBank/DDBJ databases">
        <title>The yeast mating-type switching endonuclease HO is a domesticated member of an unorthodox homing genetic element family.</title>
        <authorList>
            <person name="Coughlan A.Y."/>
            <person name="Lombardi L."/>
            <person name="Braun-Galleani S."/>
            <person name="Martos A.R."/>
            <person name="Galeote V."/>
            <person name="Bigey F."/>
            <person name="Dequin S."/>
            <person name="Byrne K.P."/>
            <person name="Wolfe K.H."/>
        </authorList>
    </citation>
    <scope>NUCLEOTIDE SEQUENCE [LARGE SCALE GENOMIC DNA]</scope>
    <source>
        <strain evidence="2 3">NRRL Y-6702</strain>
    </source>
</reference>
<evidence type="ECO:0000256" key="1">
    <source>
        <dbReference type="SAM" id="Phobius"/>
    </source>
</evidence>
<proteinExistence type="predicted"/>
<dbReference type="GO" id="GO:0006506">
    <property type="term" value="P:GPI anchor biosynthetic process"/>
    <property type="evidence" value="ECO:0007669"/>
    <property type="project" value="InterPro"/>
</dbReference>
<evidence type="ECO:0000313" key="3">
    <source>
        <dbReference type="Proteomes" id="UP000509704"/>
    </source>
</evidence>